<keyword evidence="1" id="KW-1133">Transmembrane helix</keyword>
<sequence length="51" mass="5531">MQEAFVLILIMLVTTLIGLPVGFALAAASLVLMIIGDIPFQLFVTKFLHSL</sequence>
<protein>
    <submittedName>
        <fullName evidence="2">Uncharacterized protein</fullName>
    </submittedName>
</protein>
<keyword evidence="1" id="KW-0812">Transmembrane</keyword>
<reference evidence="2" key="1">
    <citation type="submission" date="2019-11" db="EMBL/GenBank/DDBJ databases">
        <title>Microbial mats filling the niche in hypersaline microbial mats.</title>
        <authorList>
            <person name="Wong H.L."/>
            <person name="Macleod F.I."/>
            <person name="White R.A. III"/>
            <person name="Burns B.P."/>
        </authorList>
    </citation>
    <scope>NUCLEOTIDE SEQUENCE</scope>
    <source>
        <strain evidence="2">Rbin_158</strain>
    </source>
</reference>
<dbReference type="AlphaFoldDB" id="A0A9D5JX40"/>
<accession>A0A9D5JX40</accession>
<gene>
    <name evidence="2" type="ORF">GF339_14250</name>
</gene>
<evidence type="ECO:0000313" key="3">
    <source>
        <dbReference type="Proteomes" id="UP000649604"/>
    </source>
</evidence>
<feature type="transmembrane region" description="Helical" evidence="1">
    <location>
        <begin position="6"/>
        <end position="35"/>
    </location>
</feature>
<evidence type="ECO:0000313" key="2">
    <source>
        <dbReference type="EMBL" id="MBD3325744.1"/>
    </source>
</evidence>
<comment type="caution">
    <text evidence="2">The sequence shown here is derived from an EMBL/GenBank/DDBJ whole genome shotgun (WGS) entry which is preliminary data.</text>
</comment>
<feature type="non-terminal residue" evidence="2">
    <location>
        <position position="51"/>
    </location>
</feature>
<dbReference type="Proteomes" id="UP000649604">
    <property type="component" value="Unassembled WGS sequence"/>
</dbReference>
<name>A0A9D5JX40_9BACT</name>
<dbReference type="EMBL" id="WJJP01000461">
    <property type="protein sequence ID" value="MBD3325744.1"/>
    <property type="molecule type" value="Genomic_DNA"/>
</dbReference>
<organism evidence="2 3">
    <name type="scientific">candidate division KSB3 bacterium</name>
    <dbReference type="NCBI Taxonomy" id="2044937"/>
    <lineage>
        <taxon>Bacteria</taxon>
        <taxon>candidate division KSB3</taxon>
    </lineage>
</organism>
<proteinExistence type="predicted"/>
<evidence type="ECO:0000256" key="1">
    <source>
        <dbReference type="SAM" id="Phobius"/>
    </source>
</evidence>
<keyword evidence="1" id="KW-0472">Membrane</keyword>